<gene>
    <name evidence="1" type="ORF">BECKLFY1418A_GA0070994_106215</name>
</gene>
<protein>
    <submittedName>
        <fullName evidence="1">Uncharacterized protein</fullName>
    </submittedName>
</protein>
<proteinExistence type="predicted"/>
<sequence length="171" mass="18802">MKINPQWIAAIAISAVITLIVNTDIVKLTHLKLSELIEQVKEPSGITSSVLRSTDARGIITAPTESTTVGAEFEAQGAVTLQSNQIAWLAVRIGELYWPKEPAIISSGHWTRRIFEGGSQGEKLLVLLIVDKTTNRQIENWFESSRRTGSFPGMRLGGITTTAAEIRFTLR</sequence>
<reference evidence="1" key="1">
    <citation type="submission" date="2019-02" db="EMBL/GenBank/DDBJ databases">
        <authorList>
            <person name="Gruber-Vodicka R. H."/>
            <person name="Seah K. B. B."/>
        </authorList>
    </citation>
    <scope>NUCLEOTIDE SEQUENCE</scope>
    <source>
        <strain evidence="1">BECK_M6</strain>
    </source>
</reference>
<dbReference type="EMBL" id="CAADFH010000062">
    <property type="protein sequence ID" value="VFJ96732.1"/>
    <property type="molecule type" value="Genomic_DNA"/>
</dbReference>
<evidence type="ECO:0000313" key="1">
    <source>
        <dbReference type="EMBL" id="VFJ96732.1"/>
    </source>
</evidence>
<dbReference type="AlphaFoldDB" id="A0A450UW32"/>
<accession>A0A450UW32</accession>
<name>A0A450UW32_9GAMM</name>
<organism evidence="1">
    <name type="scientific">Candidatus Kentrum sp. LFY</name>
    <dbReference type="NCBI Taxonomy" id="2126342"/>
    <lineage>
        <taxon>Bacteria</taxon>
        <taxon>Pseudomonadati</taxon>
        <taxon>Pseudomonadota</taxon>
        <taxon>Gammaproteobacteria</taxon>
        <taxon>Candidatus Kentrum</taxon>
    </lineage>
</organism>